<organism evidence="1">
    <name type="scientific">Candidatus Methanogaster sp. ANME-2c ERB4</name>
    <dbReference type="NCBI Taxonomy" id="2759911"/>
    <lineage>
        <taxon>Archaea</taxon>
        <taxon>Methanobacteriati</taxon>
        <taxon>Methanobacteriota</taxon>
        <taxon>Stenosarchaea group</taxon>
        <taxon>Methanomicrobia</taxon>
        <taxon>Methanosarcinales</taxon>
        <taxon>ANME-2 cluster</taxon>
        <taxon>Candidatus Methanogasteraceae</taxon>
        <taxon>Candidatus Methanogaster</taxon>
    </lineage>
</organism>
<dbReference type="AlphaFoldDB" id="A0A7G9YKU0"/>
<name>A0A7G9YKU0_9EURY</name>
<proteinExistence type="predicted"/>
<protein>
    <submittedName>
        <fullName evidence="1">Uncharacterized protein</fullName>
    </submittedName>
</protein>
<sequence>MSTSSSRNSVTIIGAGLVGGAILRELVLGWARGHREPAHQYTQLRAAQHPEIETIYITARSEPKLIHQLQKTKDFLSQEDGVSVEQDGPLKLAIGYDTHRLLIEAEPLDILPNDLTPSTIDDERFRRASSLYSYLAIKRPKTLIIGANIATIAAYTKELEGIQNLVLAWILTTLKQAADEFGIETVAIIGTTALGGMGTNMVWTHQSSQEMDASLVNKILAAYGMLGILDRIYWDTDSHSRWILLIPGSLLGYGYLDFGPAKYFSVPEGLPKEVEEVVRSSGLSVPLYDPVEVNLVSLSDEMILWEKRRIKEAFLSGAKIKCGESGEYSPLQFACISHAFQMGFNTDVYIAKILMDELIGKPTGYNQIPLGSGKVIEPTAQCQNERDLALRRLAELELEKGTGSPPVYPALGSPRSQKEIVLADLLYRLLTDRFGKPTLQQIAGYDPKTLADALWNYLQNHPQLFAEIAAVIPVISPRGQIYT</sequence>
<gene>
    <name evidence="1" type="ORF">LKGCFIDI_00026</name>
</gene>
<dbReference type="EMBL" id="MT631356">
    <property type="protein sequence ID" value="QNO48624.1"/>
    <property type="molecule type" value="Genomic_DNA"/>
</dbReference>
<evidence type="ECO:0000313" key="1">
    <source>
        <dbReference type="EMBL" id="QNO48624.1"/>
    </source>
</evidence>
<reference evidence="1" key="1">
    <citation type="submission" date="2020-06" db="EMBL/GenBank/DDBJ databases">
        <title>Unique genomic features of the anaerobic methanotrophic archaea.</title>
        <authorList>
            <person name="Chadwick G.L."/>
            <person name="Skennerton C.T."/>
            <person name="Laso-Perez R."/>
            <person name="Leu A.O."/>
            <person name="Speth D.R."/>
            <person name="Yu H."/>
            <person name="Morgan-Lang C."/>
            <person name="Hatzenpichler R."/>
            <person name="Goudeau D."/>
            <person name="Malmstrom R."/>
            <person name="Brazelton W.J."/>
            <person name="Woyke T."/>
            <person name="Hallam S.J."/>
            <person name="Tyson G.W."/>
            <person name="Wegener G."/>
            <person name="Boetius A."/>
            <person name="Orphan V."/>
        </authorList>
    </citation>
    <scope>NUCLEOTIDE SEQUENCE</scope>
</reference>
<accession>A0A7G9YKU0</accession>